<dbReference type="InterPro" id="IPR032466">
    <property type="entry name" value="Metal_Hydrolase"/>
</dbReference>
<evidence type="ECO:0000313" key="9">
    <source>
        <dbReference type="EMBL" id="SPT69403.1"/>
    </source>
</evidence>
<dbReference type="Gene3D" id="3.20.20.140">
    <property type="entry name" value="Metal-dependent hydrolases"/>
    <property type="match status" value="1"/>
</dbReference>
<keyword evidence="10" id="KW-1185">Reference proteome</keyword>
<evidence type="ECO:0000256" key="6">
    <source>
        <dbReference type="PIRSR" id="PIRSR038994-1"/>
    </source>
</evidence>
<feature type="binding site" evidence="7">
    <location>
        <position position="216"/>
    </location>
    <ligand>
        <name>Zn(2+)</name>
        <dbReference type="ChEBI" id="CHEBI:29105"/>
    </ligand>
</feature>
<dbReference type="SUPFAM" id="SSF51338">
    <property type="entry name" value="Composite domain of metallo-dependent hydrolases"/>
    <property type="match status" value="1"/>
</dbReference>
<comment type="cofactor">
    <cofactor evidence="7">
        <name>a divalent metal cation</name>
        <dbReference type="ChEBI" id="CHEBI:60240"/>
    </cofactor>
    <text evidence="7">Binds 1 divalent metal cation per subunit.</text>
</comment>
<keyword evidence="2 7" id="KW-0479">Metal-binding</keyword>
<dbReference type="SUPFAM" id="SSF51556">
    <property type="entry name" value="Metallo-dependent hydrolases"/>
    <property type="match status" value="1"/>
</dbReference>
<dbReference type="RefSeq" id="WP_113743579.1">
    <property type="nucleotide sequence ID" value="NZ_UAPU01000007.1"/>
</dbReference>
<evidence type="ECO:0000259" key="8">
    <source>
        <dbReference type="Pfam" id="PF01979"/>
    </source>
</evidence>
<dbReference type="OrthoDB" id="9776488at2"/>
<evidence type="ECO:0000256" key="1">
    <source>
        <dbReference type="ARBA" id="ARBA00010716"/>
    </source>
</evidence>
<dbReference type="PANTHER" id="PTHR11113:SF14">
    <property type="entry name" value="N-ACETYLGLUCOSAMINE-6-PHOSPHATE DEACETYLASE"/>
    <property type="match status" value="1"/>
</dbReference>
<dbReference type="PIRSF" id="PIRSF038994">
    <property type="entry name" value="NagA"/>
    <property type="match status" value="1"/>
</dbReference>
<comment type="similarity">
    <text evidence="1 5">Belongs to the metallo-dependent hydrolases superfamily. NagA family.</text>
</comment>
<dbReference type="Gene3D" id="2.30.40.10">
    <property type="entry name" value="Urease, subunit C, domain 1"/>
    <property type="match status" value="1"/>
</dbReference>
<evidence type="ECO:0000313" key="10">
    <source>
        <dbReference type="Proteomes" id="UP000250086"/>
    </source>
</evidence>
<organism evidence="9 10">
    <name type="scientific">Anaerobiospirillum thomasii</name>
    <dbReference type="NCBI Taxonomy" id="179995"/>
    <lineage>
        <taxon>Bacteria</taxon>
        <taxon>Pseudomonadati</taxon>
        <taxon>Pseudomonadota</taxon>
        <taxon>Gammaproteobacteria</taxon>
        <taxon>Aeromonadales</taxon>
        <taxon>Succinivibrionaceae</taxon>
        <taxon>Anaerobiospirillum</taxon>
    </lineage>
</organism>
<feature type="active site" description="Proton donor/acceptor" evidence="6">
    <location>
        <position position="273"/>
    </location>
</feature>
<keyword evidence="4 5" id="KW-0119">Carbohydrate metabolism</keyword>
<dbReference type="PANTHER" id="PTHR11113">
    <property type="entry name" value="N-ACETYLGLUCOSAMINE-6-PHOSPHATE DEACETYLASE"/>
    <property type="match status" value="1"/>
</dbReference>
<protein>
    <submittedName>
        <fullName evidence="9">N-acetylglucosamine-6-phosphate deacetylase</fullName>
        <ecNumber evidence="9">3.5.1.25</ecNumber>
    </submittedName>
</protein>
<dbReference type="GO" id="GO:0006046">
    <property type="term" value="P:N-acetylglucosamine catabolic process"/>
    <property type="evidence" value="ECO:0007669"/>
    <property type="project" value="TreeGrafter"/>
</dbReference>
<dbReference type="Pfam" id="PF01979">
    <property type="entry name" value="Amidohydro_1"/>
    <property type="match status" value="1"/>
</dbReference>
<feature type="domain" description="Amidohydrolase-related" evidence="8">
    <location>
        <begin position="54"/>
        <end position="379"/>
    </location>
</feature>
<name>A0A2X0VWL7_9GAMM</name>
<dbReference type="InterPro" id="IPR011059">
    <property type="entry name" value="Metal-dep_hydrolase_composite"/>
</dbReference>
<keyword evidence="3 5" id="KW-0378">Hydrolase</keyword>
<dbReference type="EC" id="3.5.1.25" evidence="9"/>
<evidence type="ECO:0000256" key="4">
    <source>
        <dbReference type="ARBA" id="ARBA00023277"/>
    </source>
</evidence>
<proteinExistence type="inferred from homology"/>
<dbReference type="EMBL" id="UAPV01000001">
    <property type="protein sequence ID" value="SPT69403.1"/>
    <property type="molecule type" value="Genomic_DNA"/>
</dbReference>
<dbReference type="NCBIfam" id="TIGR00221">
    <property type="entry name" value="nagA"/>
    <property type="match status" value="1"/>
</dbReference>
<dbReference type="GO" id="GO:0008448">
    <property type="term" value="F:N-acetylglucosamine-6-phosphate deacetylase activity"/>
    <property type="evidence" value="ECO:0007669"/>
    <property type="project" value="UniProtKB-EC"/>
</dbReference>
<evidence type="ECO:0000256" key="3">
    <source>
        <dbReference type="ARBA" id="ARBA00022801"/>
    </source>
</evidence>
<evidence type="ECO:0000256" key="7">
    <source>
        <dbReference type="PIRSR" id="PIRSR038994-3"/>
    </source>
</evidence>
<evidence type="ECO:0000256" key="5">
    <source>
        <dbReference type="PIRNR" id="PIRNR038994"/>
    </source>
</evidence>
<dbReference type="Proteomes" id="UP000250086">
    <property type="component" value="Unassembled WGS sequence"/>
</dbReference>
<evidence type="ECO:0000256" key="2">
    <source>
        <dbReference type="ARBA" id="ARBA00022723"/>
    </source>
</evidence>
<accession>A0A2X0VWL7</accession>
<feature type="binding site" evidence="7">
    <location>
        <position position="195"/>
    </location>
    <ligand>
        <name>Zn(2+)</name>
        <dbReference type="ChEBI" id="CHEBI:29105"/>
    </ligand>
</feature>
<dbReference type="InterPro" id="IPR006680">
    <property type="entry name" value="Amidohydro-rel"/>
</dbReference>
<feature type="binding site" evidence="7">
    <location>
        <position position="131"/>
    </location>
    <ligand>
        <name>Zn(2+)</name>
        <dbReference type="ChEBI" id="CHEBI:29105"/>
    </ligand>
</feature>
<dbReference type="InterPro" id="IPR003764">
    <property type="entry name" value="GlcNAc_6-P_deAcase"/>
</dbReference>
<dbReference type="GO" id="GO:0046872">
    <property type="term" value="F:metal ion binding"/>
    <property type="evidence" value="ECO:0007669"/>
    <property type="project" value="UniProtKB-KW"/>
</dbReference>
<dbReference type="AlphaFoldDB" id="A0A2X0VWL7"/>
<reference evidence="9 10" key="1">
    <citation type="submission" date="2018-06" db="EMBL/GenBank/DDBJ databases">
        <authorList>
            <consortium name="Pathogen Informatics"/>
            <person name="Doyle S."/>
        </authorList>
    </citation>
    <scope>NUCLEOTIDE SEQUENCE [LARGE SCALE GENOMIC DNA]</scope>
    <source>
        <strain evidence="9 10">NCTC13093</strain>
    </source>
</reference>
<gene>
    <name evidence="9" type="primary">nagA_1</name>
    <name evidence="9" type="ORF">NCTC13093_00775</name>
</gene>
<sequence length="388" mass="42138">MGGTILRNAKLHLTSEDFAQADSLVVQNHRIIPLDPVLLEDGTSEEIDLNGLHVAPGLIDTLINGCAGVTFGASPNKETLEKMRRYQTQKGTLTFVPTLISGPRENMTQALNSVAAFMEKHPGVCPGLHLEGPFINSERKGFHPVGYVRSMTESDVSYLKQYKKSIAYMTIAPESVKPKFIQDLRDSHIVLSIGHSNASFYDALASFKNGVSSVTHGFNGMRLMTGRDPGILGAAVLSDNIFISLIADGRHVHPALIRMIHKLVGNRLFIVSDAQAVAGSPQLMSSFTVSGTEVFVDQARGLIDAKGSLAGSNVCLMDSVRFLVRTCGFTIDEALEAASLTPARMLGIDHEYGKIEGGYIANLIIFDDDFRIRYVVQNGFLKTSAELL</sequence>